<protein>
    <submittedName>
        <fullName evidence="1">Uncharacterized protein</fullName>
    </submittedName>
</protein>
<sequence>MEDPYADLPMPAKTGTCLSSNAALGDGDFTLQPGRYCGGLKAPSSANIKLAPGTYVISGGPLDLSSKATLSGDGVTLIFVDDHSYPKVNGGANLNISAPTTGTYAGIAMAARRDISPAKDATIAGGGSVNIEGTVYLPKHNLKITGGGELGIGSDQMALVADTISFTGNSTTTLKMTLNSDFDKAGYKGDRLAKDYSPLLVQ</sequence>
<organism evidence="1">
    <name type="scientific">marine sediment metagenome</name>
    <dbReference type="NCBI Taxonomy" id="412755"/>
    <lineage>
        <taxon>unclassified sequences</taxon>
        <taxon>metagenomes</taxon>
        <taxon>ecological metagenomes</taxon>
    </lineage>
</organism>
<reference evidence="1" key="1">
    <citation type="journal article" date="2015" name="Nature">
        <title>Complex archaea that bridge the gap between prokaryotes and eukaryotes.</title>
        <authorList>
            <person name="Spang A."/>
            <person name="Saw J.H."/>
            <person name="Jorgensen S.L."/>
            <person name="Zaremba-Niedzwiedzka K."/>
            <person name="Martijn J."/>
            <person name="Lind A.E."/>
            <person name="van Eijk R."/>
            <person name="Schleper C."/>
            <person name="Guy L."/>
            <person name="Ettema T.J."/>
        </authorList>
    </citation>
    <scope>NUCLEOTIDE SEQUENCE</scope>
</reference>
<dbReference type="AlphaFoldDB" id="A0A0F9UBW8"/>
<proteinExistence type="predicted"/>
<dbReference type="InterPro" id="IPR011050">
    <property type="entry name" value="Pectin_lyase_fold/virulence"/>
</dbReference>
<gene>
    <name evidence="1" type="ORF">LCGC14_0241520</name>
</gene>
<evidence type="ECO:0000313" key="1">
    <source>
        <dbReference type="EMBL" id="KKN89154.1"/>
    </source>
</evidence>
<dbReference type="SUPFAM" id="SSF51126">
    <property type="entry name" value="Pectin lyase-like"/>
    <property type="match status" value="1"/>
</dbReference>
<accession>A0A0F9UBW8</accession>
<comment type="caution">
    <text evidence="1">The sequence shown here is derived from an EMBL/GenBank/DDBJ whole genome shotgun (WGS) entry which is preliminary data.</text>
</comment>
<dbReference type="EMBL" id="LAZR01000122">
    <property type="protein sequence ID" value="KKN89154.1"/>
    <property type="molecule type" value="Genomic_DNA"/>
</dbReference>
<name>A0A0F9UBW8_9ZZZZ</name>